<dbReference type="RefSeq" id="WP_166467061.1">
    <property type="nucleotide sequence ID" value="NZ_CP050066.2"/>
</dbReference>
<organism evidence="1 2">
    <name type="scientific">Bradyrhizobium symbiodeficiens</name>
    <dbReference type="NCBI Taxonomy" id="1404367"/>
    <lineage>
        <taxon>Bacteria</taxon>
        <taxon>Pseudomonadati</taxon>
        <taxon>Pseudomonadota</taxon>
        <taxon>Alphaproteobacteria</taxon>
        <taxon>Hyphomicrobiales</taxon>
        <taxon>Nitrobacteraceae</taxon>
        <taxon>Bradyrhizobium</taxon>
    </lineage>
</organism>
<evidence type="ECO:0000313" key="1">
    <source>
        <dbReference type="EMBL" id="QIP05794.1"/>
    </source>
</evidence>
<gene>
    <name evidence="1" type="ORF">HAV00_05835</name>
</gene>
<name>A0A6G9A0G6_9BRAD</name>
<dbReference type="AlphaFoldDB" id="A0A6G9A0G6"/>
<accession>A0A6G9A0G6</accession>
<dbReference type="Proteomes" id="UP000500895">
    <property type="component" value="Chromosome"/>
</dbReference>
<proteinExistence type="predicted"/>
<protein>
    <submittedName>
        <fullName evidence="1">Uncharacterized protein</fullName>
    </submittedName>
</protein>
<reference evidence="1 2" key="1">
    <citation type="journal article" date="2020" name="Int. J. Syst. Evol. Microbiol.">
        <title>Description and complete genome sequences of Bradyrhizobium symbiodeficiens sp. nov., a non-symbiotic bacterium associated with legumes native to Canada.</title>
        <authorList>
            <person name="Bromfield E.S.P."/>
            <person name="Cloutier S."/>
            <person name="Nguyen H.D.T."/>
        </authorList>
    </citation>
    <scope>NUCLEOTIDE SEQUENCE [LARGE SCALE GENOMIC DNA]</scope>
    <source>
        <strain evidence="1 2">101S1MB</strain>
    </source>
</reference>
<dbReference type="EMBL" id="CP050066">
    <property type="protein sequence ID" value="QIP05794.1"/>
    <property type="molecule type" value="Genomic_DNA"/>
</dbReference>
<evidence type="ECO:0000313" key="2">
    <source>
        <dbReference type="Proteomes" id="UP000500895"/>
    </source>
</evidence>
<sequence>MKTNFARRVSSSVSLKPKYAAIAIASMLGVVLTVSDASAFTCMRGAYRAGCASRYGAVGIGPNGAMAVGRYGNVYAYRRGSGCFWRNGQRICL</sequence>